<dbReference type="EMBL" id="ML119657">
    <property type="protein sequence ID" value="RPA84762.1"/>
    <property type="molecule type" value="Genomic_DNA"/>
</dbReference>
<evidence type="ECO:0000259" key="2">
    <source>
        <dbReference type="Pfam" id="PF01844"/>
    </source>
</evidence>
<dbReference type="Proteomes" id="UP000275078">
    <property type="component" value="Unassembled WGS sequence"/>
</dbReference>
<feature type="compositionally biased region" description="Basic and acidic residues" evidence="1">
    <location>
        <begin position="50"/>
        <end position="82"/>
    </location>
</feature>
<dbReference type="Pfam" id="PF01844">
    <property type="entry name" value="HNH"/>
    <property type="match status" value="1"/>
</dbReference>
<name>A0A3N4IF30_ASCIM</name>
<feature type="region of interest" description="Disordered" evidence="1">
    <location>
        <begin position="23"/>
        <end position="85"/>
    </location>
</feature>
<dbReference type="PANTHER" id="PTHR37827">
    <property type="entry name" value="TUDOR DOMAIN-CONTAINING PROTEIN"/>
    <property type="match status" value="1"/>
</dbReference>
<evidence type="ECO:0000313" key="3">
    <source>
        <dbReference type="EMBL" id="RPA84762.1"/>
    </source>
</evidence>
<accession>A0A3N4IF30</accession>
<dbReference type="AlphaFoldDB" id="A0A3N4IF30"/>
<dbReference type="InterPro" id="IPR002711">
    <property type="entry name" value="HNH"/>
</dbReference>
<dbReference type="PANTHER" id="PTHR37827:SF1">
    <property type="entry name" value="HNH DOMAIN-CONTAINING PROTEIN"/>
    <property type="match status" value="1"/>
</dbReference>
<dbReference type="STRING" id="1160509.A0A3N4IF30"/>
<feature type="compositionally biased region" description="Basic residues" evidence="1">
    <location>
        <begin position="36"/>
        <end position="49"/>
    </location>
</feature>
<keyword evidence="4" id="KW-1185">Reference proteome</keyword>
<protein>
    <recommendedName>
        <fullName evidence="2">HNH domain-containing protein</fullName>
    </recommendedName>
</protein>
<dbReference type="GO" id="GO:0003676">
    <property type="term" value="F:nucleic acid binding"/>
    <property type="evidence" value="ECO:0007669"/>
    <property type="project" value="InterPro"/>
</dbReference>
<proteinExistence type="predicted"/>
<dbReference type="Gene3D" id="1.10.30.50">
    <property type="match status" value="1"/>
</dbReference>
<reference evidence="3 4" key="1">
    <citation type="journal article" date="2018" name="Nat. Ecol. Evol.">
        <title>Pezizomycetes genomes reveal the molecular basis of ectomycorrhizal truffle lifestyle.</title>
        <authorList>
            <person name="Murat C."/>
            <person name="Payen T."/>
            <person name="Noel B."/>
            <person name="Kuo A."/>
            <person name="Morin E."/>
            <person name="Chen J."/>
            <person name="Kohler A."/>
            <person name="Krizsan K."/>
            <person name="Balestrini R."/>
            <person name="Da Silva C."/>
            <person name="Montanini B."/>
            <person name="Hainaut M."/>
            <person name="Levati E."/>
            <person name="Barry K.W."/>
            <person name="Belfiori B."/>
            <person name="Cichocki N."/>
            <person name="Clum A."/>
            <person name="Dockter R.B."/>
            <person name="Fauchery L."/>
            <person name="Guy J."/>
            <person name="Iotti M."/>
            <person name="Le Tacon F."/>
            <person name="Lindquist E.A."/>
            <person name="Lipzen A."/>
            <person name="Malagnac F."/>
            <person name="Mello A."/>
            <person name="Molinier V."/>
            <person name="Miyauchi S."/>
            <person name="Poulain J."/>
            <person name="Riccioni C."/>
            <person name="Rubini A."/>
            <person name="Sitrit Y."/>
            <person name="Splivallo R."/>
            <person name="Traeger S."/>
            <person name="Wang M."/>
            <person name="Zifcakova L."/>
            <person name="Wipf D."/>
            <person name="Zambonelli A."/>
            <person name="Paolocci F."/>
            <person name="Nowrousian M."/>
            <person name="Ottonello S."/>
            <person name="Baldrian P."/>
            <person name="Spatafora J.W."/>
            <person name="Henrissat B."/>
            <person name="Nagy L.G."/>
            <person name="Aury J.M."/>
            <person name="Wincker P."/>
            <person name="Grigoriev I.V."/>
            <person name="Bonfante P."/>
            <person name="Martin F.M."/>
        </authorList>
    </citation>
    <scope>NUCLEOTIDE SEQUENCE [LARGE SCALE GENOMIC DNA]</scope>
    <source>
        <strain evidence="3 4">RN42</strain>
    </source>
</reference>
<feature type="domain" description="HNH" evidence="2">
    <location>
        <begin position="178"/>
        <end position="228"/>
    </location>
</feature>
<dbReference type="GO" id="GO:0004519">
    <property type="term" value="F:endonuclease activity"/>
    <property type="evidence" value="ECO:0007669"/>
    <property type="project" value="InterPro"/>
</dbReference>
<dbReference type="OrthoDB" id="4850648at2759"/>
<evidence type="ECO:0000313" key="4">
    <source>
        <dbReference type="Proteomes" id="UP000275078"/>
    </source>
</evidence>
<organism evidence="3 4">
    <name type="scientific">Ascobolus immersus RN42</name>
    <dbReference type="NCBI Taxonomy" id="1160509"/>
    <lineage>
        <taxon>Eukaryota</taxon>
        <taxon>Fungi</taxon>
        <taxon>Dikarya</taxon>
        <taxon>Ascomycota</taxon>
        <taxon>Pezizomycotina</taxon>
        <taxon>Pezizomycetes</taxon>
        <taxon>Pezizales</taxon>
        <taxon>Ascobolaceae</taxon>
        <taxon>Ascobolus</taxon>
    </lineage>
</organism>
<dbReference type="GO" id="GO:0008270">
    <property type="term" value="F:zinc ion binding"/>
    <property type="evidence" value="ECO:0007669"/>
    <property type="project" value="InterPro"/>
</dbReference>
<sequence length="272" mass="31418">MKQTTEDKENLSILHALLAPEIYARLNEQPKTSNTKSRRRKEKKERKKRSGEIFRIEKEKEDVGFFVHEPSDDEKRDSNDEERAVDEDKELGEFIDYIATALLTSLPAHHRPSEVDDDSPPISPTSTIPPELLETLTTYSLFPSLASATSFLSAILSQYHTSTATTTTEEKPVAITECELCHRDQLPLTAHHLVPRSAAAKAVRRKWRTEEETRNLAWICRSCHSFVHRIETNESLAKSYYTVELLAEREDVGRWVEWVSRQRWGLRRAYLI</sequence>
<evidence type="ECO:0000256" key="1">
    <source>
        <dbReference type="SAM" id="MobiDB-lite"/>
    </source>
</evidence>
<gene>
    <name evidence="3" type="ORF">BJ508DRAFT_359481</name>
</gene>